<sequence>MKIAPQHQTRAAATALVLAALFWSGNFIAGRAIRDDIAPLELNTIRWIISLGVLLPFTFRGLITHRKALLQSWLKITLLGFTGIAAFHTMAYEALSLTAAVNCLLITALAPVATVAGGMVWNGFRPTVAQITGLLVSLVGAIVLILSGGGAGASLFAIDAGKVWMLGAVLIWAWYTLILRSNPVNVPQTVSLVASIIVALVMMLALLLVRGIEPPQMNRDMVLAILYIAILPSALGFLLWSYGISVIGPEQGGQFIHLMPIFGSILAVLFLGESITLSLVAGAVCVIAGIVLVNRRDKTLSS</sequence>
<evidence type="ECO:0000256" key="3">
    <source>
        <dbReference type="ARBA" id="ARBA00022692"/>
    </source>
</evidence>
<protein>
    <submittedName>
        <fullName evidence="8">Putative DMT superfamily transporter inner membrane protein</fullName>
    </submittedName>
</protein>
<feature type="transmembrane region" description="Helical" evidence="6">
    <location>
        <begin position="191"/>
        <end position="209"/>
    </location>
</feature>
<evidence type="ECO:0000256" key="1">
    <source>
        <dbReference type="ARBA" id="ARBA00004141"/>
    </source>
</evidence>
<evidence type="ECO:0000259" key="7">
    <source>
        <dbReference type="Pfam" id="PF00892"/>
    </source>
</evidence>
<evidence type="ECO:0000256" key="6">
    <source>
        <dbReference type="SAM" id="Phobius"/>
    </source>
</evidence>
<evidence type="ECO:0000313" key="9">
    <source>
        <dbReference type="Proteomes" id="UP000051184"/>
    </source>
</evidence>
<dbReference type="EMBL" id="CYUE01000021">
    <property type="protein sequence ID" value="CUK27224.1"/>
    <property type="molecule type" value="Genomic_DNA"/>
</dbReference>
<feature type="transmembrane region" description="Helical" evidence="6">
    <location>
        <begin position="277"/>
        <end position="294"/>
    </location>
</feature>
<feature type="transmembrane region" description="Helical" evidence="6">
    <location>
        <begin position="163"/>
        <end position="179"/>
    </location>
</feature>
<dbReference type="Pfam" id="PF00892">
    <property type="entry name" value="EamA"/>
    <property type="match status" value="2"/>
</dbReference>
<dbReference type="STRING" id="1715691.TA5113_02934"/>
<comment type="similarity">
    <text evidence="2">Belongs to the EamA transporter family.</text>
</comment>
<dbReference type="SUPFAM" id="SSF103481">
    <property type="entry name" value="Multidrug resistance efflux transporter EmrE"/>
    <property type="match status" value="2"/>
</dbReference>
<organism evidence="8 9">
    <name type="scientific">Cognatishimia activa</name>
    <dbReference type="NCBI Taxonomy" id="1715691"/>
    <lineage>
        <taxon>Bacteria</taxon>
        <taxon>Pseudomonadati</taxon>
        <taxon>Pseudomonadota</taxon>
        <taxon>Alphaproteobacteria</taxon>
        <taxon>Rhodobacterales</taxon>
        <taxon>Paracoccaceae</taxon>
        <taxon>Cognatishimia</taxon>
    </lineage>
</organism>
<feature type="domain" description="EamA" evidence="7">
    <location>
        <begin position="13"/>
        <end position="145"/>
    </location>
</feature>
<proteinExistence type="inferred from homology"/>
<evidence type="ECO:0000256" key="5">
    <source>
        <dbReference type="ARBA" id="ARBA00023136"/>
    </source>
</evidence>
<dbReference type="Proteomes" id="UP000051184">
    <property type="component" value="Unassembled WGS sequence"/>
</dbReference>
<reference evidence="9" key="1">
    <citation type="submission" date="2015-09" db="EMBL/GenBank/DDBJ databases">
        <authorList>
            <person name="Rodrigo-Torres Lidia"/>
            <person name="Arahal R.David."/>
        </authorList>
    </citation>
    <scope>NUCLEOTIDE SEQUENCE [LARGE SCALE GENOMIC DNA]</scope>
    <source>
        <strain evidence="9">CECT 5114</strain>
    </source>
</reference>
<keyword evidence="5 6" id="KW-0472">Membrane</keyword>
<feature type="transmembrane region" description="Helical" evidence="6">
    <location>
        <begin position="221"/>
        <end position="243"/>
    </location>
</feature>
<keyword evidence="9" id="KW-1185">Reference proteome</keyword>
<dbReference type="InterPro" id="IPR050638">
    <property type="entry name" value="AA-Vitamin_Transporters"/>
</dbReference>
<dbReference type="GO" id="GO:0016020">
    <property type="term" value="C:membrane"/>
    <property type="evidence" value="ECO:0007669"/>
    <property type="project" value="UniProtKB-SubCell"/>
</dbReference>
<dbReference type="PANTHER" id="PTHR32322:SF2">
    <property type="entry name" value="EAMA DOMAIN-CONTAINING PROTEIN"/>
    <property type="match status" value="1"/>
</dbReference>
<keyword evidence="4 6" id="KW-1133">Transmembrane helix</keyword>
<dbReference type="AlphaFoldDB" id="A0A0N7MC50"/>
<dbReference type="RefSeq" id="WP_058316115.1">
    <property type="nucleotide sequence ID" value="NZ_CYTO01000024.1"/>
</dbReference>
<feature type="transmembrane region" description="Helical" evidence="6">
    <location>
        <begin position="133"/>
        <end position="157"/>
    </location>
</feature>
<evidence type="ECO:0000256" key="2">
    <source>
        <dbReference type="ARBA" id="ARBA00007362"/>
    </source>
</evidence>
<accession>A0A0N7MC50</accession>
<feature type="domain" description="EamA" evidence="7">
    <location>
        <begin position="161"/>
        <end position="294"/>
    </location>
</feature>
<keyword evidence="3 6" id="KW-0812">Transmembrane</keyword>
<evidence type="ECO:0000313" key="8">
    <source>
        <dbReference type="EMBL" id="CUK27224.1"/>
    </source>
</evidence>
<evidence type="ECO:0000256" key="4">
    <source>
        <dbReference type="ARBA" id="ARBA00022989"/>
    </source>
</evidence>
<name>A0A0N7MC50_9RHOB</name>
<dbReference type="PANTHER" id="PTHR32322">
    <property type="entry name" value="INNER MEMBRANE TRANSPORTER"/>
    <property type="match status" value="1"/>
</dbReference>
<comment type="subcellular location">
    <subcellularLocation>
        <location evidence="1">Membrane</location>
        <topology evidence="1">Multi-pass membrane protein</topology>
    </subcellularLocation>
</comment>
<dbReference type="OrthoDB" id="9806889at2"/>
<feature type="transmembrane region" description="Helical" evidence="6">
    <location>
        <begin position="97"/>
        <end position="121"/>
    </location>
</feature>
<gene>
    <name evidence="8" type="ORF">TA5114_03048</name>
</gene>
<dbReference type="InterPro" id="IPR000620">
    <property type="entry name" value="EamA_dom"/>
</dbReference>
<feature type="transmembrane region" description="Helical" evidence="6">
    <location>
        <begin position="44"/>
        <end position="63"/>
    </location>
</feature>
<dbReference type="InterPro" id="IPR037185">
    <property type="entry name" value="EmrE-like"/>
</dbReference>